<gene>
    <name evidence="1" type="ORF">WKI67_43650</name>
</gene>
<comment type="caution">
    <text evidence="1">The sequence shown here is derived from an EMBL/GenBank/DDBJ whole genome shotgun (WGS) entry which is preliminary data.</text>
</comment>
<evidence type="ECO:0000313" key="2">
    <source>
        <dbReference type="Proteomes" id="UP001377168"/>
    </source>
</evidence>
<protein>
    <submittedName>
        <fullName evidence="1">ATP/GTP-binding protein</fullName>
    </submittedName>
</protein>
<evidence type="ECO:0000313" key="1">
    <source>
        <dbReference type="EMBL" id="MEJ8640182.1"/>
    </source>
</evidence>
<dbReference type="EMBL" id="JBBKAJ010000039">
    <property type="protein sequence ID" value="MEJ8640182.1"/>
    <property type="molecule type" value="Genomic_DNA"/>
</dbReference>
<name>A0ACC6QAN1_9ACTN</name>
<proteinExistence type="predicted"/>
<sequence length="876" mass="97779">MEPRPVTLASAPELAWDALFGLVEWCWQSGNWVYDNAWWIGILAAAVFTGWVVLERYLSARALRNRTYVELVPSRTFETGEEEVLRFGAQLIRAASAGKWWAPRNARTVRIRLVSDGSKPLTYRVEGPASAEQLLRQTPYARVRSEPAPPPRKKRSKHTVRAVFALHGAPGARLREVPLEPDPLQPLIDAVADLRNDLGDLAEVCLDLSPAARWRLRARRWQVVDKARQAARRQSRREAQWMTQDAATMEDALSWQLTKLTVPHQQRGGEGRRLLMTPRPPRVDRERVLGKLAEDTGLVRVQLMVRCSSDVVGRAERRLRHIEAALDVYAARTRLSSLGFSLGPWRFGPDRWPWRPRFDERWNTGLIAPSRNSWARIEELTGLLKPPTTHARLPVLTTDIPTYHPGSSLLPQGYYRTPDGTQRLIATREEDTLFEVQVGKAGWGKTMRALVQATASAHAGRGLAFIDPHRDSWDTVAPYLAHDEIMERAWLFDLTIRHPHERLGCWNPLSVSGRKTAHEVVAATVDAFATSLGWGDANAPRAITILTKAIEALVAVNAQAVASKKADKQTTLFQISPLLTDPGFRALVINQLEADAQRWWTTSFTEIPKDALPTVLNPLARLAASPVIKAFLGSPVGNYDIRRAMDDSHVVWICPPGTGPTDRLLVSLLVRDMLRAGLSRRDMREADRIPFRLYLDELISLDGAASSTLAEITEQLRKFRVRMHGMTQLLHRLSPEVRTALLQNASCLSTTAGSIEAIRHITGEWGDQVDPAEAAELDRYHHWASFTVRGKRIGPLLIRGPELHEVFASLARSGQRNALQGKALDNTRAQTLEKLTSAAAGQEQIVREWLTGQTGLAHAPSGAGSAEDTSRKGQFQ</sequence>
<accession>A0ACC6QAN1</accession>
<keyword evidence="2" id="KW-1185">Reference proteome</keyword>
<organism evidence="1 2">
    <name type="scientific">Streptomyces achmelvichensis</name>
    <dbReference type="NCBI Taxonomy" id="3134111"/>
    <lineage>
        <taxon>Bacteria</taxon>
        <taxon>Bacillati</taxon>
        <taxon>Actinomycetota</taxon>
        <taxon>Actinomycetes</taxon>
        <taxon>Kitasatosporales</taxon>
        <taxon>Streptomycetaceae</taxon>
        <taxon>Streptomyces</taxon>
    </lineage>
</organism>
<reference evidence="1" key="1">
    <citation type="submission" date="2024-03" db="EMBL/GenBank/DDBJ databases">
        <title>Novel Streptomyces species of biotechnological and ecological value are a feature of Machair soil.</title>
        <authorList>
            <person name="Prole J.R."/>
            <person name="Goodfellow M."/>
            <person name="Allenby N."/>
            <person name="Ward A.C."/>
        </authorList>
    </citation>
    <scope>NUCLEOTIDE SEQUENCE</scope>
    <source>
        <strain evidence="1">MS2.AVA.5</strain>
    </source>
</reference>
<dbReference type="Proteomes" id="UP001377168">
    <property type="component" value="Unassembled WGS sequence"/>
</dbReference>